<reference evidence="1 2" key="1">
    <citation type="submission" date="2016-11" db="EMBL/GenBank/DDBJ databases">
        <title>Paenibacillus species isolates.</title>
        <authorList>
            <person name="Beno S.M."/>
        </authorList>
    </citation>
    <scope>NUCLEOTIDE SEQUENCE [LARGE SCALE GENOMIC DNA]</scope>
    <source>
        <strain evidence="1 2">FSL R5-0378</strain>
    </source>
</reference>
<name>A0A1R1EJA4_9BACL</name>
<evidence type="ECO:0008006" key="3">
    <source>
        <dbReference type="Google" id="ProtNLM"/>
    </source>
</evidence>
<accession>A0A1R1EJA4</accession>
<sequence>MKLMPEYAHNIIVGVVFRNQWSWYITEREYWFLNVEMEDRFGIEVLDETTAAEFFRLIEDFRVPSTELSQMLVDLRDSFQHQDEVLEFVPALYVHFDDRVLYSLFPEPMSFEHYVPEGWTGEYRDFLELVPEAERYWMIQGKNFFNTMPQR</sequence>
<gene>
    <name evidence="1" type="ORF">BK138_23985</name>
</gene>
<dbReference type="RefSeq" id="WP_076173324.1">
    <property type="nucleotide sequence ID" value="NZ_MRTP01000008.1"/>
</dbReference>
<dbReference type="STRING" id="297318.BK138_23985"/>
<organism evidence="1 2">
    <name type="scientific">Paenibacillus rhizosphaerae</name>
    <dbReference type="NCBI Taxonomy" id="297318"/>
    <lineage>
        <taxon>Bacteria</taxon>
        <taxon>Bacillati</taxon>
        <taxon>Bacillota</taxon>
        <taxon>Bacilli</taxon>
        <taxon>Bacillales</taxon>
        <taxon>Paenibacillaceae</taxon>
        <taxon>Paenibacillus</taxon>
    </lineage>
</organism>
<protein>
    <recommendedName>
        <fullName evidence="3">Group-specific protein</fullName>
    </recommendedName>
</protein>
<evidence type="ECO:0000313" key="2">
    <source>
        <dbReference type="Proteomes" id="UP000187172"/>
    </source>
</evidence>
<dbReference type="Proteomes" id="UP000187172">
    <property type="component" value="Unassembled WGS sequence"/>
</dbReference>
<dbReference type="AlphaFoldDB" id="A0A1R1EJA4"/>
<proteinExistence type="predicted"/>
<dbReference type="EMBL" id="MRTP01000008">
    <property type="protein sequence ID" value="OMF51898.1"/>
    <property type="molecule type" value="Genomic_DNA"/>
</dbReference>
<comment type="caution">
    <text evidence="1">The sequence shown here is derived from an EMBL/GenBank/DDBJ whole genome shotgun (WGS) entry which is preliminary data.</text>
</comment>
<evidence type="ECO:0000313" key="1">
    <source>
        <dbReference type="EMBL" id="OMF51898.1"/>
    </source>
</evidence>
<keyword evidence="2" id="KW-1185">Reference proteome</keyword>